<evidence type="ECO:0000313" key="3">
    <source>
        <dbReference type="Proteomes" id="UP000525389"/>
    </source>
</evidence>
<sequence>MSFDFAQAIKTRPRGDLTAQLIEAYGNPKGPGCIERGGGVFEPSPAWIRDHIVDIQVKDLPGFPPYPGKTVTRIRVHRRIEGVVRATFDELERRGLSGKLRTFDGALHGRHMGHDVRRPLSTHAFGIALDFDAQWNGYGVPLSRMEINREVVRCFEECGWHWGGRWTDPYEDGMHVQWTDPLERVAVPEWQDALAGGRPAPVVPPPPKPVFLIPDGKGHWMDIAGQKTEGLHLRVVNATDPYRIWGR</sequence>
<dbReference type="Pfam" id="PF13539">
    <property type="entry name" value="Peptidase_M15_4"/>
    <property type="match status" value="1"/>
</dbReference>
<evidence type="ECO:0000313" key="2">
    <source>
        <dbReference type="EMBL" id="MBB5234490.1"/>
    </source>
</evidence>
<dbReference type="Proteomes" id="UP000525389">
    <property type="component" value="Unassembled WGS sequence"/>
</dbReference>
<protein>
    <recommendedName>
        <fullName evidence="1">Peptidase M15C domain-containing protein</fullName>
    </recommendedName>
</protein>
<gene>
    <name evidence="2" type="ORF">HNQ09_001928</name>
</gene>
<dbReference type="InterPro" id="IPR039561">
    <property type="entry name" value="Peptidase_M15C"/>
</dbReference>
<dbReference type="Gene3D" id="3.30.1380.10">
    <property type="match status" value="1"/>
</dbReference>
<evidence type="ECO:0000259" key="1">
    <source>
        <dbReference type="Pfam" id="PF13539"/>
    </source>
</evidence>
<dbReference type="SUPFAM" id="SSF55166">
    <property type="entry name" value="Hedgehog/DD-peptidase"/>
    <property type="match status" value="1"/>
</dbReference>
<dbReference type="RefSeq" id="WP_184028372.1">
    <property type="nucleotide sequence ID" value="NZ_JACHFN010000006.1"/>
</dbReference>
<accession>A0A7W8GF99</accession>
<reference evidence="2 3" key="1">
    <citation type="submission" date="2020-08" db="EMBL/GenBank/DDBJ databases">
        <title>Genomic Encyclopedia of Type Strains, Phase IV (KMG-IV): sequencing the most valuable type-strain genomes for metagenomic binning, comparative biology and taxonomic classification.</title>
        <authorList>
            <person name="Goeker M."/>
        </authorList>
    </citation>
    <scope>NUCLEOTIDE SEQUENCE [LARGE SCALE GENOMIC DNA]</scope>
    <source>
        <strain evidence="2 3">DSM 101791</strain>
    </source>
</reference>
<organism evidence="2 3">
    <name type="scientific">Deinococcus budaensis</name>
    <dbReference type="NCBI Taxonomy" id="1665626"/>
    <lineage>
        <taxon>Bacteria</taxon>
        <taxon>Thermotogati</taxon>
        <taxon>Deinococcota</taxon>
        <taxon>Deinococci</taxon>
        <taxon>Deinococcales</taxon>
        <taxon>Deinococcaceae</taxon>
        <taxon>Deinococcus</taxon>
    </lineage>
</organism>
<keyword evidence="3" id="KW-1185">Reference proteome</keyword>
<dbReference type="EMBL" id="JACHFN010000006">
    <property type="protein sequence ID" value="MBB5234490.1"/>
    <property type="molecule type" value="Genomic_DNA"/>
</dbReference>
<feature type="domain" description="Peptidase M15C" evidence="1">
    <location>
        <begin position="118"/>
        <end position="178"/>
    </location>
</feature>
<dbReference type="GO" id="GO:0008233">
    <property type="term" value="F:peptidase activity"/>
    <property type="evidence" value="ECO:0007669"/>
    <property type="project" value="InterPro"/>
</dbReference>
<name>A0A7W8GF99_9DEIO</name>
<dbReference type="AlphaFoldDB" id="A0A7W8GF99"/>
<comment type="caution">
    <text evidence="2">The sequence shown here is derived from an EMBL/GenBank/DDBJ whole genome shotgun (WGS) entry which is preliminary data.</text>
</comment>
<proteinExistence type="predicted"/>
<dbReference type="InterPro" id="IPR009045">
    <property type="entry name" value="Zn_M74/Hedgehog-like"/>
</dbReference>